<dbReference type="SUPFAM" id="SSF48726">
    <property type="entry name" value="Immunoglobulin"/>
    <property type="match status" value="2"/>
</dbReference>
<organism evidence="7 8">
    <name type="scientific">Aldrovandia affinis</name>
    <dbReference type="NCBI Taxonomy" id="143900"/>
    <lineage>
        <taxon>Eukaryota</taxon>
        <taxon>Metazoa</taxon>
        <taxon>Chordata</taxon>
        <taxon>Craniata</taxon>
        <taxon>Vertebrata</taxon>
        <taxon>Euteleostomi</taxon>
        <taxon>Actinopterygii</taxon>
        <taxon>Neopterygii</taxon>
        <taxon>Teleostei</taxon>
        <taxon>Notacanthiformes</taxon>
        <taxon>Halosauridae</taxon>
        <taxon>Aldrovandia</taxon>
    </lineage>
</organism>
<keyword evidence="2" id="KW-0472">Membrane</keyword>
<dbReference type="InterPro" id="IPR013162">
    <property type="entry name" value="CD80_C2-set"/>
</dbReference>
<comment type="subcellular location">
    <subcellularLocation>
        <location evidence="1">Membrane</location>
    </subcellularLocation>
</comment>
<dbReference type="InterPro" id="IPR050504">
    <property type="entry name" value="IgSF_BTN/MOG"/>
</dbReference>
<sequence length="315" mass="34382">METGNHPTSSMGFAGSLGSSVPGAEVNVVMATIGQPVVLPCNISWDKPFDPKSIRFYWQARKESDEKGDYPEVVHVYNKGEEELDRQDASYRNRTTIYKHLLPDGLLSLLITDVKAEDDRTQFIVNIRGRETTKFQSICRTAVRATARFQTPDVNVSCVESGGELKLLCTSRGGFPAPTVRWTGPNSINDAVTTLTTDPNSSLYSIHSTLSVNVSAMATPATHDGSDYAARRPLLANVTFTCSVTNPALQETADASVVARDDCGGNGPRRCPRDAFRVRREKNASPTHRAPPSVNERAANGRRPGTRHAAYRPCS</sequence>
<dbReference type="EMBL" id="JAINUG010000300">
    <property type="protein sequence ID" value="KAJ8379137.1"/>
    <property type="molecule type" value="Genomic_DNA"/>
</dbReference>
<feature type="region of interest" description="Disordered" evidence="5">
    <location>
        <begin position="279"/>
        <end position="315"/>
    </location>
</feature>
<evidence type="ECO:0000259" key="6">
    <source>
        <dbReference type="PROSITE" id="PS50835"/>
    </source>
</evidence>
<evidence type="ECO:0000313" key="8">
    <source>
        <dbReference type="Proteomes" id="UP001221898"/>
    </source>
</evidence>
<comment type="caution">
    <text evidence="7">The sequence shown here is derived from an EMBL/GenBank/DDBJ whole genome shotgun (WGS) entry which is preliminary data.</text>
</comment>
<dbReference type="Gene3D" id="2.60.40.10">
    <property type="entry name" value="Immunoglobulins"/>
    <property type="match status" value="2"/>
</dbReference>
<dbReference type="AlphaFoldDB" id="A0AAD7RFB5"/>
<dbReference type="GO" id="GO:0009897">
    <property type="term" value="C:external side of plasma membrane"/>
    <property type="evidence" value="ECO:0007669"/>
    <property type="project" value="TreeGrafter"/>
</dbReference>
<dbReference type="GO" id="GO:0050852">
    <property type="term" value="P:T cell receptor signaling pathway"/>
    <property type="evidence" value="ECO:0007669"/>
    <property type="project" value="TreeGrafter"/>
</dbReference>
<feature type="compositionally biased region" description="Basic residues" evidence="5">
    <location>
        <begin position="304"/>
        <end position="315"/>
    </location>
</feature>
<evidence type="ECO:0000256" key="2">
    <source>
        <dbReference type="ARBA" id="ARBA00023136"/>
    </source>
</evidence>
<gene>
    <name evidence="7" type="ORF">AAFF_G00230490</name>
</gene>
<dbReference type="Pfam" id="PF08205">
    <property type="entry name" value="C2-set_2"/>
    <property type="match status" value="1"/>
</dbReference>
<evidence type="ECO:0000256" key="1">
    <source>
        <dbReference type="ARBA" id="ARBA00004370"/>
    </source>
</evidence>
<dbReference type="GO" id="GO:0005102">
    <property type="term" value="F:signaling receptor binding"/>
    <property type="evidence" value="ECO:0007669"/>
    <property type="project" value="TreeGrafter"/>
</dbReference>
<reference evidence="7" key="1">
    <citation type="journal article" date="2023" name="Science">
        <title>Genome structures resolve the early diversification of teleost fishes.</title>
        <authorList>
            <person name="Parey E."/>
            <person name="Louis A."/>
            <person name="Montfort J."/>
            <person name="Bouchez O."/>
            <person name="Roques C."/>
            <person name="Iampietro C."/>
            <person name="Lluch J."/>
            <person name="Castinel A."/>
            <person name="Donnadieu C."/>
            <person name="Desvignes T."/>
            <person name="Floi Bucao C."/>
            <person name="Jouanno E."/>
            <person name="Wen M."/>
            <person name="Mejri S."/>
            <person name="Dirks R."/>
            <person name="Jansen H."/>
            <person name="Henkel C."/>
            <person name="Chen W.J."/>
            <person name="Zahm M."/>
            <person name="Cabau C."/>
            <person name="Klopp C."/>
            <person name="Thompson A.W."/>
            <person name="Robinson-Rechavi M."/>
            <person name="Braasch I."/>
            <person name="Lecointre G."/>
            <person name="Bobe J."/>
            <person name="Postlethwait J.H."/>
            <person name="Berthelot C."/>
            <person name="Roest Crollius H."/>
            <person name="Guiguen Y."/>
        </authorList>
    </citation>
    <scope>NUCLEOTIDE SEQUENCE</scope>
    <source>
        <strain evidence="7">NC1722</strain>
    </source>
</reference>
<feature type="domain" description="Ig-like" evidence="6">
    <location>
        <begin position="152"/>
        <end position="258"/>
    </location>
</feature>
<evidence type="ECO:0000256" key="3">
    <source>
        <dbReference type="ARBA" id="ARBA00023157"/>
    </source>
</evidence>
<keyword evidence="4" id="KW-0393">Immunoglobulin domain</keyword>
<keyword evidence="8" id="KW-1185">Reference proteome</keyword>
<dbReference type="GO" id="GO:0001817">
    <property type="term" value="P:regulation of cytokine production"/>
    <property type="evidence" value="ECO:0007669"/>
    <property type="project" value="TreeGrafter"/>
</dbReference>
<evidence type="ECO:0000256" key="5">
    <source>
        <dbReference type="SAM" id="MobiDB-lite"/>
    </source>
</evidence>
<dbReference type="PANTHER" id="PTHR24100">
    <property type="entry name" value="BUTYROPHILIN"/>
    <property type="match status" value="1"/>
</dbReference>
<name>A0AAD7RFB5_9TELE</name>
<accession>A0AAD7RFB5</accession>
<dbReference type="Proteomes" id="UP001221898">
    <property type="component" value="Unassembled WGS sequence"/>
</dbReference>
<evidence type="ECO:0000256" key="4">
    <source>
        <dbReference type="ARBA" id="ARBA00023319"/>
    </source>
</evidence>
<dbReference type="InterPro" id="IPR036179">
    <property type="entry name" value="Ig-like_dom_sf"/>
</dbReference>
<keyword evidence="3" id="KW-1015">Disulfide bond</keyword>
<dbReference type="PROSITE" id="PS50835">
    <property type="entry name" value="IG_LIKE"/>
    <property type="match status" value="1"/>
</dbReference>
<protein>
    <recommendedName>
        <fullName evidence="6">Ig-like domain-containing protein</fullName>
    </recommendedName>
</protein>
<evidence type="ECO:0000313" key="7">
    <source>
        <dbReference type="EMBL" id="KAJ8379137.1"/>
    </source>
</evidence>
<dbReference type="InterPro" id="IPR013783">
    <property type="entry name" value="Ig-like_fold"/>
</dbReference>
<proteinExistence type="predicted"/>
<dbReference type="InterPro" id="IPR007110">
    <property type="entry name" value="Ig-like_dom"/>
</dbReference>
<dbReference type="PANTHER" id="PTHR24100:SF151">
    <property type="entry name" value="ICOS LIGAND"/>
    <property type="match status" value="1"/>
</dbReference>